<dbReference type="AlphaFoldDB" id="A0A1J9R2B4"/>
<evidence type="ECO:0000313" key="2">
    <source>
        <dbReference type="Proteomes" id="UP000183809"/>
    </source>
</evidence>
<reference evidence="1 2" key="1">
    <citation type="submission" date="2016-10" db="EMBL/GenBank/DDBJ databases">
        <title>Proteomics and genomics reveal pathogen-plant mechanisms compatible with a hemibiotrophic lifestyle of Diplodia corticola.</title>
        <authorList>
            <person name="Fernandes I."/>
            <person name="De Jonge R."/>
            <person name="Van De Peer Y."/>
            <person name="Devreese B."/>
            <person name="Alves A."/>
            <person name="Esteves A.C."/>
        </authorList>
    </citation>
    <scope>NUCLEOTIDE SEQUENCE [LARGE SCALE GENOMIC DNA]</scope>
    <source>
        <strain evidence="1 2">CBS 112549</strain>
    </source>
</reference>
<comment type="caution">
    <text evidence="1">The sequence shown here is derived from an EMBL/GenBank/DDBJ whole genome shotgun (WGS) entry which is preliminary data.</text>
</comment>
<dbReference type="InterPro" id="IPR013785">
    <property type="entry name" value="Aldolase_TIM"/>
</dbReference>
<proteinExistence type="predicted"/>
<dbReference type="EMBL" id="MNUE01000016">
    <property type="protein sequence ID" value="OJD35534.1"/>
    <property type="molecule type" value="Genomic_DNA"/>
</dbReference>
<evidence type="ECO:0000313" key="1">
    <source>
        <dbReference type="EMBL" id="OJD35534.1"/>
    </source>
</evidence>
<sequence length="96" mass="10384">MASGMAQNVPAAPNDAGARKYGAYQNEIYGKGMLHNIFPAVTTDPNKLEAQAERDMNARSYRYIAGGAGERATMDANRAAFRTWKASLSPLHLSHA</sequence>
<organism evidence="1 2">
    <name type="scientific">Diplodia corticola</name>
    <dbReference type="NCBI Taxonomy" id="236234"/>
    <lineage>
        <taxon>Eukaryota</taxon>
        <taxon>Fungi</taxon>
        <taxon>Dikarya</taxon>
        <taxon>Ascomycota</taxon>
        <taxon>Pezizomycotina</taxon>
        <taxon>Dothideomycetes</taxon>
        <taxon>Dothideomycetes incertae sedis</taxon>
        <taxon>Botryosphaeriales</taxon>
        <taxon>Botryosphaeriaceae</taxon>
        <taxon>Diplodia</taxon>
    </lineage>
</organism>
<accession>A0A1J9R2B4</accession>
<dbReference type="GeneID" id="31011736"/>
<keyword evidence="2" id="KW-1185">Reference proteome</keyword>
<dbReference type="Gene3D" id="3.20.20.70">
    <property type="entry name" value="Aldolase class I"/>
    <property type="match status" value="1"/>
</dbReference>
<dbReference type="Proteomes" id="UP000183809">
    <property type="component" value="Unassembled WGS sequence"/>
</dbReference>
<dbReference type="RefSeq" id="XP_020131794.1">
    <property type="nucleotide sequence ID" value="XM_020271477.1"/>
</dbReference>
<gene>
    <name evidence="1" type="ORF">BKCO1_1600029</name>
</gene>
<name>A0A1J9R2B4_9PEZI</name>
<dbReference type="OrthoDB" id="25826at2759"/>
<protein>
    <submittedName>
        <fullName evidence="1">Glycolate oxidase</fullName>
    </submittedName>
</protein>